<evidence type="ECO:0000313" key="2">
    <source>
        <dbReference type="Proteomes" id="UP001233999"/>
    </source>
</evidence>
<keyword evidence="2" id="KW-1185">Reference proteome</keyword>
<proteinExistence type="predicted"/>
<organism evidence="1 2">
    <name type="scientific">Diploptera punctata</name>
    <name type="common">Pacific beetle cockroach</name>
    <dbReference type="NCBI Taxonomy" id="6984"/>
    <lineage>
        <taxon>Eukaryota</taxon>
        <taxon>Metazoa</taxon>
        <taxon>Ecdysozoa</taxon>
        <taxon>Arthropoda</taxon>
        <taxon>Hexapoda</taxon>
        <taxon>Insecta</taxon>
        <taxon>Pterygota</taxon>
        <taxon>Neoptera</taxon>
        <taxon>Polyneoptera</taxon>
        <taxon>Dictyoptera</taxon>
        <taxon>Blattodea</taxon>
        <taxon>Blaberoidea</taxon>
        <taxon>Blaberidae</taxon>
        <taxon>Diplopterinae</taxon>
        <taxon>Diploptera</taxon>
    </lineage>
</organism>
<name>A0AAD8ECN3_DIPPU</name>
<gene>
    <name evidence="1" type="ORF">L9F63_020762</name>
</gene>
<feature type="non-terminal residue" evidence="1">
    <location>
        <position position="79"/>
    </location>
</feature>
<reference evidence="1" key="1">
    <citation type="journal article" date="2023" name="IScience">
        <title>Live-bearing cockroach genome reveals convergent evolutionary mechanisms linked to viviparity in insects and beyond.</title>
        <authorList>
            <person name="Fouks B."/>
            <person name="Harrison M.C."/>
            <person name="Mikhailova A.A."/>
            <person name="Marchal E."/>
            <person name="English S."/>
            <person name="Carruthers M."/>
            <person name="Jennings E.C."/>
            <person name="Chiamaka E.L."/>
            <person name="Frigard R.A."/>
            <person name="Pippel M."/>
            <person name="Attardo G.M."/>
            <person name="Benoit J.B."/>
            <person name="Bornberg-Bauer E."/>
            <person name="Tobe S.S."/>
        </authorList>
    </citation>
    <scope>NUCLEOTIDE SEQUENCE</scope>
    <source>
        <strain evidence="1">Stay&amp;Tobe</strain>
    </source>
</reference>
<feature type="non-terminal residue" evidence="1">
    <location>
        <position position="1"/>
    </location>
</feature>
<sequence>RNLMGPIKGTTLEYLVLVIHNKLHCVKSDAAVPWYFEQNRHFTVRSDQRLFLSEITKTNWYRIRFPSKTRYSLIGYMKY</sequence>
<dbReference type="AlphaFoldDB" id="A0AAD8ECN3"/>
<protein>
    <submittedName>
        <fullName evidence="1">Uncharacterized protein</fullName>
    </submittedName>
</protein>
<dbReference type="Proteomes" id="UP001233999">
    <property type="component" value="Unassembled WGS sequence"/>
</dbReference>
<comment type="caution">
    <text evidence="1">The sequence shown here is derived from an EMBL/GenBank/DDBJ whole genome shotgun (WGS) entry which is preliminary data.</text>
</comment>
<evidence type="ECO:0000313" key="1">
    <source>
        <dbReference type="EMBL" id="KAJ9584907.1"/>
    </source>
</evidence>
<dbReference type="EMBL" id="JASPKZ010007340">
    <property type="protein sequence ID" value="KAJ9584907.1"/>
    <property type="molecule type" value="Genomic_DNA"/>
</dbReference>
<reference evidence="1" key="2">
    <citation type="submission" date="2023-05" db="EMBL/GenBank/DDBJ databases">
        <authorList>
            <person name="Fouks B."/>
        </authorList>
    </citation>
    <scope>NUCLEOTIDE SEQUENCE</scope>
    <source>
        <strain evidence="1">Stay&amp;Tobe</strain>
        <tissue evidence="1">Testes</tissue>
    </source>
</reference>
<accession>A0AAD8ECN3</accession>